<dbReference type="PANTHER" id="PTHR47411">
    <property type="entry name" value="B3GNT1, BETA-1,3-N-ACETYLGUCOSAMINYLTRANSFERASE 1, HOMOLOG"/>
    <property type="match status" value="1"/>
</dbReference>
<proteinExistence type="predicted"/>
<reference evidence="1 2" key="1">
    <citation type="submission" date="2018-11" db="EMBL/GenBank/DDBJ databases">
        <authorList>
            <consortium name="Pathogen Informatics"/>
        </authorList>
    </citation>
    <scope>NUCLEOTIDE SEQUENCE [LARGE SCALE GENOMIC DNA]</scope>
</reference>
<protein>
    <recommendedName>
        <fullName evidence="3">N-acetyllactosaminide beta-1,3-N-acetylglucosaminyltransferase</fullName>
    </recommendedName>
</protein>
<dbReference type="Pfam" id="PF13896">
    <property type="entry name" value="Glyco_transf_49"/>
    <property type="match status" value="1"/>
</dbReference>
<evidence type="ECO:0000313" key="2">
    <source>
        <dbReference type="Proteomes" id="UP000271098"/>
    </source>
</evidence>
<organism evidence="1 2">
    <name type="scientific">Gongylonema pulchrum</name>
    <dbReference type="NCBI Taxonomy" id="637853"/>
    <lineage>
        <taxon>Eukaryota</taxon>
        <taxon>Metazoa</taxon>
        <taxon>Ecdysozoa</taxon>
        <taxon>Nematoda</taxon>
        <taxon>Chromadorea</taxon>
        <taxon>Rhabditida</taxon>
        <taxon>Spirurina</taxon>
        <taxon>Spiruromorpha</taxon>
        <taxon>Spiruroidea</taxon>
        <taxon>Gongylonematidae</taxon>
        <taxon>Gongylonema</taxon>
    </lineage>
</organism>
<sequence length="198" mass="23175">MLSDYEFMFSHGFEKYMYELAEKYLTANPKAVLVCRIFEALGTMSTVPRDKDSLHKRYINGTAVQFHALYAGDAHEIAGLDEWFAHNSTTAGPQIDHTIPYIKYSWEPQFVSLTTIPFHDENFPYLVRDNTVLRWEMCRMNYTFLLVHDHFMVHPGIKTKGVPRKHAIEQYNFAASEFRERMDRLYPETKSLCPAPRP</sequence>
<dbReference type="Proteomes" id="UP000271098">
    <property type="component" value="Unassembled WGS sequence"/>
</dbReference>
<keyword evidence="2" id="KW-1185">Reference proteome</keyword>
<dbReference type="PANTHER" id="PTHR47411:SF3">
    <property type="entry name" value="I-BETA-1,3-N-ACETYLGLUCOSAMINYLTRANSFERASE"/>
    <property type="match status" value="1"/>
</dbReference>
<evidence type="ECO:0008006" key="3">
    <source>
        <dbReference type="Google" id="ProtNLM"/>
    </source>
</evidence>
<evidence type="ECO:0000313" key="1">
    <source>
        <dbReference type="EMBL" id="VDN33525.1"/>
    </source>
</evidence>
<dbReference type="AlphaFoldDB" id="A0A3P7MUX2"/>
<accession>A0A3P7MUX2</accession>
<dbReference type="OrthoDB" id="9974378at2759"/>
<gene>
    <name evidence="1" type="ORF">GPUH_LOCUS19284</name>
</gene>
<name>A0A3P7MUX2_9BILA</name>
<dbReference type="EMBL" id="UYRT01088249">
    <property type="protein sequence ID" value="VDN33525.1"/>
    <property type="molecule type" value="Genomic_DNA"/>
</dbReference>